<proteinExistence type="predicted"/>
<accession>A0AAV7RF62</accession>
<protein>
    <submittedName>
        <fullName evidence="2">Uncharacterized protein</fullName>
    </submittedName>
</protein>
<gene>
    <name evidence="2" type="ORF">NDU88_003458</name>
</gene>
<feature type="region of interest" description="Disordered" evidence="1">
    <location>
        <begin position="66"/>
        <end position="128"/>
    </location>
</feature>
<dbReference type="AlphaFoldDB" id="A0AAV7RF62"/>
<comment type="caution">
    <text evidence="2">The sequence shown here is derived from an EMBL/GenBank/DDBJ whole genome shotgun (WGS) entry which is preliminary data.</text>
</comment>
<dbReference type="Proteomes" id="UP001066276">
    <property type="component" value="Chromosome 5"/>
</dbReference>
<sequence>MARVTGEKAPALTPAELEKLVDGFYTSTDCFMGLQTNRCPLEKGYVACHRQGRADPGCLRQAEHPLSETVGGPEILGKEDGGGPPEDGLPARKGCLSNPDPPDDLHTGGGLSGAGWALEGIRTAATRG</sequence>
<organism evidence="2 3">
    <name type="scientific">Pleurodeles waltl</name>
    <name type="common">Iberian ribbed newt</name>
    <dbReference type="NCBI Taxonomy" id="8319"/>
    <lineage>
        <taxon>Eukaryota</taxon>
        <taxon>Metazoa</taxon>
        <taxon>Chordata</taxon>
        <taxon>Craniata</taxon>
        <taxon>Vertebrata</taxon>
        <taxon>Euteleostomi</taxon>
        <taxon>Amphibia</taxon>
        <taxon>Batrachia</taxon>
        <taxon>Caudata</taxon>
        <taxon>Salamandroidea</taxon>
        <taxon>Salamandridae</taxon>
        <taxon>Pleurodelinae</taxon>
        <taxon>Pleurodeles</taxon>
    </lineage>
</organism>
<evidence type="ECO:0000313" key="2">
    <source>
        <dbReference type="EMBL" id="KAJ1150668.1"/>
    </source>
</evidence>
<keyword evidence="3" id="KW-1185">Reference proteome</keyword>
<dbReference type="EMBL" id="JANPWB010000009">
    <property type="protein sequence ID" value="KAJ1150668.1"/>
    <property type="molecule type" value="Genomic_DNA"/>
</dbReference>
<evidence type="ECO:0000313" key="3">
    <source>
        <dbReference type="Proteomes" id="UP001066276"/>
    </source>
</evidence>
<reference evidence="2" key="1">
    <citation type="journal article" date="2022" name="bioRxiv">
        <title>Sequencing and chromosome-scale assembly of the giantPleurodeles waltlgenome.</title>
        <authorList>
            <person name="Brown T."/>
            <person name="Elewa A."/>
            <person name="Iarovenko S."/>
            <person name="Subramanian E."/>
            <person name="Araus A.J."/>
            <person name="Petzold A."/>
            <person name="Susuki M."/>
            <person name="Suzuki K.-i.T."/>
            <person name="Hayashi T."/>
            <person name="Toyoda A."/>
            <person name="Oliveira C."/>
            <person name="Osipova E."/>
            <person name="Leigh N.D."/>
            <person name="Simon A."/>
            <person name="Yun M.H."/>
        </authorList>
    </citation>
    <scope>NUCLEOTIDE SEQUENCE</scope>
    <source>
        <strain evidence="2">20211129_DDA</strain>
        <tissue evidence="2">Liver</tissue>
    </source>
</reference>
<evidence type="ECO:0000256" key="1">
    <source>
        <dbReference type="SAM" id="MobiDB-lite"/>
    </source>
</evidence>
<name>A0AAV7RF62_PLEWA</name>